<keyword evidence="3" id="KW-0234">DNA repair</keyword>
<dbReference type="InterPro" id="IPR036895">
    <property type="entry name" value="Uracil-DNA_glycosylase-like_sf"/>
</dbReference>
<dbReference type="GO" id="GO:0006285">
    <property type="term" value="P:base-excision repair, AP site formation"/>
    <property type="evidence" value="ECO:0007669"/>
    <property type="project" value="InterPro"/>
</dbReference>
<dbReference type="AlphaFoldDB" id="A0A382EZJ5"/>
<dbReference type="PANTHER" id="PTHR12159">
    <property type="entry name" value="G/T AND G/U MISMATCH-SPECIFIC DNA GLYCOSYLASE"/>
    <property type="match status" value="1"/>
</dbReference>
<dbReference type="GO" id="GO:0004844">
    <property type="term" value="F:uracil DNA N-glycosylase activity"/>
    <property type="evidence" value="ECO:0007669"/>
    <property type="project" value="TreeGrafter"/>
</dbReference>
<dbReference type="PANTHER" id="PTHR12159:SF9">
    <property type="entry name" value="G_T MISMATCH-SPECIFIC THYMINE DNA GLYCOSYLASE"/>
    <property type="match status" value="1"/>
</dbReference>
<evidence type="ECO:0000256" key="3">
    <source>
        <dbReference type="ARBA" id="ARBA00023204"/>
    </source>
</evidence>
<organism evidence="4">
    <name type="scientific">marine metagenome</name>
    <dbReference type="NCBI Taxonomy" id="408172"/>
    <lineage>
        <taxon>unclassified sequences</taxon>
        <taxon>metagenomes</taxon>
        <taxon>ecological metagenomes</taxon>
    </lineage>
</organism>
<evidence type="ECO:0000256" key="1">
    <source>
        <dbReference type="ARBA" id="ARBA00022763"/>
    </source>
</evidence>
<dbReference type="EMBL" id="UINC01047047">
    <property type="protein sequence ID" value="SVB55822.1"/>
    <property type="molecule type" value="Genomic_DNA"/>
</dbReference>
<evidence type="ECO:0000256" key="2">
    <source>
        <dbReference type="ARBA" id="ARBA00022801"/>
    </source>
</evidence>
<gene>
    <name evidence="4" type="ORF">METZ01_LOCUS208676</name>
</gene>
<sequence length="50" mass="5163">MKQTQSRNSGQILPDVLADGLDVVFCGSAAGSASAKAGAYYAGPGNRFWQ</sequence>
<dbReference type="SUPFAM" id="SSF52141">
    <property type="entry name" value="Uracil-DNA glycosylase-like"/>
    <property type="match status" value="1"/>
</dbReference>
<keyword evidence="1" id="KW-0227">DNA damage</keyword>
<dbReference type="InterPro" id="IPR015637">
    <property type="entry name" value="MUG/TDG"/>
</dbReference>
<evidence type="ECO:0008006" key="5">
    <source>
        <dbReference type="Google" id="ProtNLM"/>
    </source>
</evidence>
<proteinExistence type="predicted"/>
<feature type="non-terminal residue" evidence="4">
    <location>
        <position position="50"/>
    </location>
</feature>
<dbReference type="Gene3D" id="3.40.470.10">
    <property type="entry name" value="Uracil-DNA glycosylase-like domain"/>
    <property type="match status" value="1"/>
</dbReference>
<protein>
    <recommendedName>
        <fullName evidence="5">Uracil-DNA glycosylase-like domain-containing protein</fullName>
    </recommendedName>
</protein>
<accession>A0A382EZJ5</accession>
<keyword evidence="2" id="KW-0378">Hydrolase</keyword>
<evidence type="ECO:0000313" key="4">
    <source>
        <dbReference type="EMBL" id="SVB55822.1"/>
    </source>
</evidence>
<reference evidence="4" key="1">
    <citation type="submission" date="2018-05" db="EMBL/GenBank/DDBJ databases">
        <authorList>
            <person name="Lanie J.A."/>
            <person name="Ng W.-L."/>
            <person name="Kazmierczak K.M."/>
            <person name="Andrzejewski T.M."/>
            <person name="Davidsen T.M."/>
            <person name="Wayne K.J."/>
            <person name="Tettelin H."/>
            <person name="Glass J.I."/>
            <person name="Rusch D."/>
            <person name="Podicherti R."/>
            <person name="Tsui H.-C.T."/>
            <person name="Winkler M.E."/>
        </authorList>
    </citation>
    <scope>NUCLEOTIDE SEQUENCE</scope>
</reference>
<name>A0A382EZJ5_9ZZZZ</name>
<dbReference type="GO" id="GO:0008263">
    <property type="term" value="F:pyrimidine-specific mismatch base pair DNA N-glycosylase activity"/>
    <property type="evidence" value="ECO:0007669"/>
    <property type="project" value="TreeGrafter"/>
</dbReference>